<sequence>MYNHIKRTPTKKSSVGVLFIFRFLKKTLNHVSVDTLYLYFS</sequence>
<reference evidence="1 2" key="1">
    <citation type="submission" date="2010-12" db="EMBL/GenBank/DDBJ databases">
        <authorList>
            <person name="Muzny D."/>
            <person name="Qin X."/>
            <person name="Deng J."/>
            <person name="Jiang H."/>
            <person name="Liu Y."/>
            <person name="Qu J."/>
            <person name="Song X.-Z."/>
            <person name="Zhang L."/>
            <person name="Thornton R."/>
            <person name="Coyle M."/>
            <person name="Francisco L."/>
            <person name="Jackson L."/>
            <person name="Javaid M."/>
            <person name="Korchina V."/>
            <person name="Kovar C."/>
            <person name="Mata R."/>
            <person name="Mathew T."/>
            <person name="Ngo R."/>
            <person name="Nguyen L."/>
            <person name="Nguyen N."/>
            <person name="Okwuonu G."/>
            <person name="Ongeri F."/>
            <person name="Pham C."/>
            <person name="Simmons D."/>
            <person name="Wilczek-Boney K."/>
            <person name="Hale W."/>
            <person name="Jakkamsetti A."/>
            <person name="Pham P."/>
            <person name="Ruth R."/>
            <person name="San Lucas F."/>
            <person name="Warren J."/>
            <person name="Zhang J."/>
            <person name="Zhao Z."/>
            <person name="Zhou C."/>
            <person name="Zhu D."/>
            <person name="Lee S."/>
            <person name="Bess C."/>
            <person name="Blankenburg K."/>
            <person name="Forbes L."/>
            <person name="Fu Q."/>
            <person name="Gubbala S."/>
            <person name="Hirani K."/>
            <person name="Jayaseelan J.C."/>
            <person name="Lara F."/>
            <person name="Munidasa M."/>
            <person name="Palculict T."/>
            <person name="Patil S."/>
            <person name="Pu L.-L."/>
            <person name="Saada N."/>
            <person name="Tang L."/>
            <person name="Weissenberger G."/>
            <person name="Zhu Y."/>
            <person name="Hemphill L."/>
            <person name="Shang Y."/>
            <person name="Youmans B."/>
            <person name="Ayvaz T."/>
            <person name="Ross M."/>
            <person name="Santibanez J."/>
            <person name="Aqrawi P."/>
            <person name="Gross S."/>
            <person name="Joshi V."/>
            <person name="Fowler G."/>
            <person name="Nazareth L."/>
            <person name="Reid J."/>
            <person name="Worley K."/>
            <person name="Petrosino J."/>
            <person name="Highlander S."/>
            <person name="Gibbs R."/>
        </authorList>
    </citation>
    <scope>NUCLEOTIDE SEQUENCE [LARGE SCALE GENOMIC DNA]</scope>
    <source>
        <strain evidence="1 2">ATCC 700641</strain>
    </source>
</reference>
<dbReference type="AlphaFoldDB" id="E7SAM3"/>
<organism evidence="1 2">
    <name type="scientific">Streptococcus australis ATCC 700641</name>
    <dbReference type="NCBI Taxonomy" id="888833"/>
    <lineage>
        <taxon>Bacteria</taxon>
        <taxon>Bacillati</taxon>
        <taxon>Bacillota</taxon>
        <taxon>Bacilli</taxon>
        <taxon>Lactobacillales</taxon>
        <taxon>Streptococcaceae</taxon>
        <taxon>Streptococcus</taxon>
    </lineage>
</organism>
<evidence type="ECO:0000313" key="1">
    <source>
        <dbReference type="EMBL" id="EFV99132.1"/>
    </source>
</evidence>
<proteinExistence type="predicted"/>
<evidence type="ECO:0000313" key="2">
    <source>
        <dbReference type="Proteomes" id="UP000002814"/>
    </source>
</evidence>
<gene>
    <name evidence="1" type="ORF">HMPREF9421_1240</name>
</gene>
<keyword evidence="2" id="KW-1185">Reference proteome</keyword>
<protein>
    <submittedName>
        <fullName evidence="1">Uncharacterized protein</fullName>
    </submittedName>
</protein>
<name>E7SAM3_9STRE</name>
<comment type="caution">
    <text evidence="1">The sequence shown here is derived from an EMBL/GenBank/DDBJ whole genome shotgun (WGS) entry which is preliminary data.</text>
</comment>
<dbReference type="Proteomes" id="UP000002814">
    <property type="component" value="Unassembled WGS sequence"/>
</dbReference>
<accession>E7SAM3</accession>
<dbReference type="EMBL" id="AEQR01000019">
    <property type="protein sequence ID" value="EFV99132.1"/>
    <property type="molecule type" value="Genomic_DNA"/>
</dbReference>
<dbReference type="HOGENOM" id="CLU_3277050_0_0_9"/>